<feature type="transmembrane region" description="Helical" evidence="1">
    <location>
        <begin position="32"/>
        <end position="50"/>
    </location>
</feature>
<keyword evidence="1" id="KW-0812">Transmembrane</keyword>
<keyword evidence="1" id="KW-1133">Transmembrane helix</keyword>
<feature type="transmembrane region" description="Helical" evidence="1">
    <location>
        <begin position="94"/>
        <end position="112"/>
    </location>
</feature>
<gene>
    <name evidence="2" type="ORF">KHA99_27045</name>
</gene>
<dbReference type="Proteomes" id="UP000679749">
    <property type="component" value="Unassembled WGS sequence"/>
</dbReference>
<proteinExistence type="predicted"/>
<dbReference type="Pfam" id="PF09997">
    <property type="entry name" value="DUF2238"/>
    <property type="match status" value="1"/>
</dbReference>
<protein>
    <submittedName>
        <fullName evidence="2">Membrane-spanning protein</fullName>
    </submittedName>
</protein>
<name>A0A942UF54_9BACI</name>
<dbReference type="InterPro" id="IPR014509">
    <property type="entry name" value="YjdF-like"/>
</dbReference>
<feature type="transmembrane region" description="Helical" evidence="1">
    <location>
        <begin position="62"/>
        <end position="82"/>
    </location>
</feature>
<dbReference type="RefSeq" id="WP_213120575.1">
    <property type="nucleotide sequence ID" value="NZ_JAGYPF010000005.1"/>
</dbReference>
<reference evidence="2" key="1">
    <citation type="submission" date="2021-05" db="EMBL/GenBank/DDBJ databases">
        <title>Novel Bacillus species.</title>
        <authorList>
            <person name="Liu G."/>
        </authorList>
    </citation>
    <scope>NUCLEOTIDE SEQUENCE</scope>
    <source>
        <strain evidence="2">FJAT-49825</strain>
    </source>
</reference>
<evidence type="ECO:0000256" key="1">
    <source>
        <dbReference type="SAM" id="Phobius"/>
    </source>
</evidence>
<evidence type="ECO:0000313" key="2">
    <source>
        <dbReference type="EMBL" id="MBS4216084.1"/>
    </source>
</evidence>
<dbReference type="EMBL" id="JAGYPF010000005">
    <property type="protein sequence ID" value="MBS4216084.1"/>
    <property type="molecule type" value="Genomic_DNA"/>
</dbReference>
<feature type="transmembrane region" description="Helical" evidence="1">
    <location>
        <begin position="163"/>
        <end position="183"/>
    </location>
</feature>
<feature type="transmembrane region" description="Helical" evidence="1">
    <location>
        <begin position="5"/>
        <end position="26"/>
    </location>
</feature>
<comment type="caution">
    <text evidence="2">The sequence shown here is derived from an EMBL/GenBank/DDBJ whole genome shotgun (WGS) entry which is preliminary data.</text>
</comment>
<dbReference type="AlphaFoldDB" id="A0A942UF54"/>
<sequence>MWRKVLVVLSVIFILFMTILFIIYIMKGDSTRWQVALGGILVSALPLFLLRFKKNPFNLPIIIGYYFFLFCTLFLGSISSFYLHYKWWDSTLHFYKGVYVGIVGIALFKNMITTKARNEVSSWILFLFVLSLSVLASALWEIYEFLGDITFTHTMQRGGNKDTMLDLLFGLAGGILVAVYAKIRKQTV</sequence>
<keyword evidence="3" id="KW-1185">Reference proteome</keyword>
<keyword evidence="1" id="KW-0472">Membrane</keyword>
<evidence type="ECO:0000313" key="3">
    <source>
        <dbReference type="Proteomes" id="UP000679749"/>
    </source>
</evidence>
<organism evidence="2 3">
    <name type="scientific">Neobacillus rhizophilus</name>
    <dbReference type="NCBI Taxonomy" id="2833579"/>
    <lineage>
        <taxon>Bacteria</taxon>
        <taxon>Bacillati</taxon>
        <taxon>Bacillota</taxon>
        <taxon>Bacilli</taxon>
        <taxon>Bacillales</taxon>
        <taxon>Bacillaceae</taxon>
        <taxon>Neobacillus</taxon>
    </lineage>
</organism>
<accession>A0A942UF54</accession>
<feature type="transmembrane region" description="Helical" evidence="1">
    <location>
        <begin position="124"/>
        <end position="143"/>
    </location>
</feature>